<sequence>RFGVLLCAPDQDYVLKKYGGYFSVFVGMLSDAEETWDLFRVVDGEFPGMEDVCKYDGFVVTGSRFDAHGNDVWILKLCHFLQALHAMRIKVLGICFGHQVLCRAFGGKIGRASTGWDIGLRKITIFKKMSAKYFDLEIPSKLSVFKIHQDQVYKVPLGGEILASSDKTSIEMFSLGDHILGIQGHPEYTNDILLILIDILSDKNMIEEKISEEAKASLATNQPDREIWEKICKSFLKT</sequence>
<protein>
    <recommendedName>
        <fullName evidence="6">Glutamine amidotransferase domain-containing protein</fullName>
    </recommendedName>
</protein>
<evidence type="ECO:0000259" key="6">
    <source>
        <dbReference type="Pfam" id="PF00117"/>
    </source>
</evidence>
<dbReference type="CDD" id="cd01741">
    <property type="entry name" value="GATase1_1"/>
    <property type="match status" value="1"/>
</dbReference>
<gene>
    <name evidence="7" type="ORF">KI387_022864</name>
</gene>
<organism evidence="7 8">
    <name type="scientific">Taxus chinensis</name>
    <name type="common">Chinese yew</name>
    <name type="synonym">Taxus wallichiana var. chinensis</name>
    <dbReference type="NCBI Taxonomy" id="29808"/>
    <lineage>
        <taxon>Eukaryota</taxon>
        <taxon>Viridiplantae</taxon>
        <taxon>Streptophyta</taxon>
        <taxon>Embryophyta</taxon>
        <taxon>Tracheophyta</taxon>
        <taxon>Spermatophyta</taxon>
        <taxon>Pinopsida</taxon>
        <taxon>Pinidae</taxon>
        <taxon>Conifers II</taxon>
        <taxon>Cupressales</taxon>
        <taxon>Taxaceae</taxon>
        <taxon>Taxus</taxon>
    </lineage>
</organism>
<evidence type="ECO:0000256" key="3">
    <source>
        <dbReference type="ARBA" id="ARBA00011083"/>
    </source>
</evidence>
<accession>A0AA38G0G0</accession>
<feature type="non-terminal residue" evidence="7">
    <location>
        <position position="238"/>
    </location>
</feature>
<dbReference type="AlphaFoldDB" id="A0AA38G0G0"/>
<comment type="caution">
    <text evidence="7">The sequence shown here is derived from an EMBL/GenBank/DDBJ whole genome shotgun (WGS) entry which is preliminary data.</text>
</comment>
<dbReference type="EMBL" id="JAHRHJ020000005">
    <property type="protein sequence ID" value="KAH9314237.1"/>
    <property type="molecule type" value="Genomic_DNA"/>
</dbReference>
<dbReference type="PANTHER" id="PTHR42695">
    <property type="entry name" value="GLUTAMINE AMIDOTRANSFERASE YLR126C-RELATED"/>
    <property type="match status" value="1"/>
</dbReference>
<name>A0AA38G0G0_TAXCH</name>
<dbReference type="Gene3D" id="3.40.50.880">
    <property type="match status" value="1"/>
</dbReference>
<reference evidence="7 8" key="1">
    <citation type="journal article" date="2021" name="Nat. Plants">
        <title>The Taxus genome provides insights into paclitaxel biosynthesis.</title>
        <authorList>
            <person name="Xiong X."/>
            <person name="Gou J."/>
            <person name="Liao Q."/>
            <person name="Li Y."/>
            <person name="Zhou Q."/>
            <person name="Bi G."/>
            <person name="Li C."/>
            <person name="Du R."/>
            <person name="Wang X."/>
            <person name="Sun T."/>
            <person name="Guo L."/>
            <person name="Liang H."/>
            <person name="Lu P."/>
            <person name="Wu Y."/>
            <person name="Zhang Z."/>
            <person name="Ro D.K."/>
            <person name="Shang Y."/>
            <person name="Huang S."/>
            <person name="Yan J."/>
        </authorList>
    </citation>
    <scope>NUCLEOTIDE SEQUENCE [LARGE SCALE GENOMIC DNA]</scope>
    <source>
        <strain evidence="7">Ta-2019</strain>
    </source>
</reference>
<comment type="similarity">
    <text evidence="3">Belongs to the peptidase C26 family.</text>
</comment>
<dbReference type="InterPro" id="IPR029062">
    <property type="entry name" value="Class_I_gatase-like"/>
</dbReference>
<dbReference type="GO" id="GO:0008233">
    <property type="term" value="F:peptidase activity"/>
    <property type="evidence" value="ECO:0007669"/>
    <property type="project" value="UniProtKB-ARBA"/>
</dbReference>
<dbReference type="Pfam" id="PF00117">
    <property type="entry name" value="GATase"/>
    <property type="match status" value="1"/>
</dbReference>
<dbReference type="InterPro" id="IPR044992">
    <property type="entry name" value="ChyE-like"/>
</dbReference>
<evidence type="ECO:0000256" key="2">
    <source>
        <dbReference type="ARBA" id="ARBA00005179"/>
    </source>
</evidence>
<dbReference type="SUPFAM" id="SSF52317">
    <property type="entry name" value="Class I glutamine amidotransferase-like"/>
    <property type="match status" value="1"/>
</dbReference>
<keyword evidence="4" id="KW-0963">Cytoplasm</keyword>
<keyword evidence="5" id="KW-0378">Hydrolase</keyword>
<dbReference type="PANTHER" id="PTHR42695:SF9">
    <property type="entry name" value="GAMMA-GLUTAMYL PEPTIDASE 2-RELATED"/>
    <property type="match status" value="1"/>
</dbReference>
<feature type="domain" description="Glutamine amidotransferase" evidence="6">
    <location>
        <begin position="79"/>
        <end position="189"/>
    </location>
</feature>
<dbReference type="GO" id="GO:0005829">
    <property type="term" value="C:cytosol"/>
    <property type="evidence" value="ECO:0007669"/>
    <property type="project" value="UniProtKB-SubCell"/>
</dbReference>
<evidence type="ECO:0000313" key="8">
    <source>
        <dbReference type="Proteomes" id="UP000824469"/>
    </source>
</evidence>
<proteinExistence type="inferred from homology"/>
<dbReference type="OMA" id="DCFRVID"/>
<dbReference type="InterPro" id="IPR017926">
    <property type="entry name" value="GATASE"/>
</dbReference>
<dbReference type="GO" id="GO:0019760">
    <property type="term" value="P:glucosinolate metabolic process"/>
    <property type="evidence" value="ECO:0007669"/>
    <property type="project" value="UniProtKB-ARBA"/>
</dbReference>
<keyword evidence="8" id="KW-1185">Reference proteome</keyword>
<evidence type="ECO:0000313" key="7">
    <source>
        <dbReference type="EMBL" id="KAH9314237.1"/>
    </source>
</evidence>
<feature type="non-terminal residue" evidence="7">
    <location>
        <position position="1"/>
    </location>
</feature>
<comment type="pathway">
    <text evidence="2">Secondary metabolite biosynthesis.</text>
</comment>
<dbReference type="PROSITE" id="PS51273">
    <property type="entry name" value="GATASE_TYPE_1"/>
    <property type="match status" value="1"/>
</dbReference>
<evidence type="ECO:0000256" key="5">
    <source>
        <dbReference type="ARBA" id="ARBA00022801"/>
    </source>
</evidence>
<dbReference type="FunFam" id="3.40.50.880:FF:000040">
    <property type="entry name" value="Gamma-glutamyl peptidase 5"/>
    <property type="match status" value="1"/>
</dbReference>
<evidence type="ECO:0000256" key="4">
    <source>
        <dbReference type="ARBA" id="ARBA00022490"/>
    </source>
</evidence>
<evidence type="ECO:0000256" key="1">
    <source>
        <dbReference type="ARBA" id="ARBA00004514"/>
    </source>
</evidence>
<comment type="subcellular location">
    <subcellularLocation>
        <location evidence="1">Cytoplasm</location>
        <location evidence="1">Cytosol</location>
    </subcellularLocation>
</comment>
<dbReference type="Proteomes" id="UP000824469">
    <property type="component" value="Unassembled WGS sequence"/>
</dbReference>